<proteinExistence type="evidence at transcript level"/>
<dbReference type="Gene3D" id="3.40.50.2000">
    <property type="entry name" value="Glycogen Phosphorylase B"/>
    <property type="match status" value="1"/>
</dbReference>
<dbReference type="PANTHER" id="PTHR48043">
    <property type="entry name" value="EG:EG0003.4 PROTEIN-RELATED"/>
    <property type="match status" value="1"/>
</dbReference>
<dbReference type="InterPro" id="IPR035595">
    <property type="entry name" value="UDP_glycos_trans_CS"/>
</dbReference>
<protein>
    <recommendedName>
        <fullName evidence="5">UDP-glucuronosyltransferase</fullName>
        <ecNumber evidence="5">2.4.1.17</ecNumber>
    </recommendedName>
</protein>
<comment type="subcellular location">
    <subcellularLocation>
        <location evidence="5">Membrane</location>
        <topology evidence="5">Single-pass membrane protein</topology>
    </subcellularLocation>
</comment>
<keyword evidence="3 4" id="KW-0808">Transferase</keyword>
<dbReference type="PANTHER" id="PTHR48043:SF145">
    <property type="entry name" value="FI06409P-RELATED"/>
    <property type="match status" value="1"/>
</dbReference>
<evidence type="ECO:0000256" key="5">
    <source>
        <dbReference type="RuleBase" id="RU362059"/>
    </source>
</evidence>
<feature type="chain" id="PRO_5007230369" description="UDP-glucuronosyltransferase" evidence="5">
    <location>
        <begin position="18"/>
        <end position="513"/>
    </location>
</feature>
<dbReference type="EMBL" id="KU214509">
    <property type="protein sequence ID" value="AMK97475.1"/>
    <property type="molecule type" value="mRNA"/>
</dbReference>
<keyword evidence="5" id="KW-0472">Membrane</keyword>
<evidence type="ECO:0000256" key="4">
    <source>
        <dbReference type="RuleBase" id="RU003718"/>
    </source>
</evidence>
<keyword evidence="5" id="KW-0732">Signal</keyword>
<reference evidence="6" key="1">
    <citation type="journal article" date="2016" name="Insect Biochem. Mol. Biol.">
        <title>Potential detoxification of gossypol by UDP-glycosyltransferases in the two Heliothine moth species Helicoverpa armigera and Heliothis virescens.</title>
        <authorList>
            <person name="Krempl C."/>
            <person name="Sporer T."/>
            <person name="Reichelt M."/>
            <person name="Ahn S.J."/>
            <person name="Heidel-Fischer H."/>
            <person name="Vogel H."/>
            <person name="Heckel D.G."/>
            <person name="Joussen N."/>
        </authorList>
    </citation>
    <scope>NUCLEOTIDE SEQUENCE</scope>
    <source>
        <strain evidence="6">Toowoomba</strain>
    </source>
</reference>
<dbReference type="InterPro" id="IPR002213">
    <property type="entry name" value="UDP_glucos_trans"/>
</dbReference>
<evidence type="ECO:0000313" key="6">
    <source>
        <dbReference type="EMBL" id="AMK97475.1"/>
    </source>
</evidence>
<organism evidence="6">
    <name type="scientific">Helicoverpa armigera</name>
    <name type="common">Cotton bollworm</name>
    <name type="synonym">Heliothis armigera</name>
    <dbReference type="NCBI Taxonomy" id="29058"/>
    <lineage>
        <taxon>Eukaryota</taxon>
        <taxon>Metazoa</taxon>
        <taxon>Ecdysozoa</taxon>
        <taxon>Arthropoda</taxon>
        <taxon>Hexapoda</taxon>
        <taxon>Insecta</taxon>
        <taxon>Pterygota</taxon>
        <taxon>Neoptera</taxon>
        <taxon>Endopterygota</taxon>
        <taxon>Lepidoptera</taxon>
        <taxon>Glossata</taxon>
        <taxon>Ditrysia</taxon>
        <taxon>Noctuoidea</taxon>
        <taxon>Noctuidae</taxon>
        <taxon>Heliothinae</taxon>
        <taxon>Helicoverpa</taxon>
    </lineage>
</organism>
<dbReference type="Pfam" id="PF00201">
    <property type="entry name" value="UDPGT"/>
    <property type="match status" value="1"/>
</dbReference>
<evidence type="ECO:0000256" key="2">
    <source>
        <dbReference type="ARBA" id="ARBA00022676"/>
    </source>
</evidence>
<feature type="transmembrane region" description="Helical" evidence="5">
    <location>
        <begin position="470"/>
        <end position="493"/>
    </location>
</feature>
<dbReference type="SUPFAM" id="SSF53756">
    <property type="entry name" value="UDP-Glycosyltransferase/glycogen phosphorylase"/>
    <property type="match status" value="1"/>
</dbReference>
<sequence length="513" mass="57437">MEITLVLLLLCLTNSLAYKILCIFPAASKSHDHLSKGVVDALLKAGHEVTWATPFEKKNVPKNLRIIDLTATRAIVEGVDATDTENHSISFVRNFTTVMSRTASENPTLRKVLIEQQFDAVMTTWAFNDFDAGYAAIQQVPWILLSSVGVHPYLESIVDVVRSIPTTPMIIADGEVPMTWQRRWLNGLIYMLMTVDSWFDIPRQAALYESMYAPIAAARGVPLPPFLEAKHNVSILLVNSHESIGTAYSLPPNVVNIAGYHIDENPAPLPKDLQDLMDNSPQGVIYFSMGSIVRSTAMKPHTRDALIKIFSKLPYTVLWKFEEPLDNLPPNLHMRPWMPQTSILAHKNLRLFITHGGLLSTLEAIHAGVPLLAVPVFGDQPGNAERAQRTGYAVRVNYHENMAPELEVALNEMLSNDSYTKKVKHLSKLFRARPISPSKLISFYVELAIETKGAYHLRSLALQYSWHERWMLDFVLAVLGVLAALAWLVKLAVTACVRRFSGKKQSANKKKKN</sequence>
<dbReference type="GO" id="GO:0016020">
    <property type="term" value="C:membrane"/>
    <property type="evidence" value="ECO:0007669"/>
    <property type="project" value="UniProtKB-SubCell"/>
</dbReference>
<accession>A0A140EA38</accession>
<dbReference type="AlphaFoldDB" id="A0A140EA38"/>
<feature type="signal peptide" evidence="5">
    <location>
        <begin position="1"/>
        <end position="17"/>
    </location>
</feature>
<dbReference type="PROSITE" id="PS00375">
    <property type="entry name" value="UDPGT"/>
    <property type="match status" value="1"/>
</dbReference>
<keyword evidence="5" id="KW-1133">Transmembrane helix</keyword>
<dbReference type="CDD" id="cd03784">
    <property type="entry name" value="GT1_Gtf-like"/>
    <property type="match status" value="1"/>
</dbReference>
<keyword evidence="5" id="KW-0812">Transmembrane</keyword>
<gene>
    <name evidence="6" type="primary">UGT41B1</name>
</gene>
<comment type="catalytic activity">
    <reaction evidence="5">
        <text>glucuronate acceptor + UDP-alpha-D-glucuronate = acceptor beta-D-glucuronoside + UDP + H(+)</text>
        <dbReference type="Rhea" id="RHEA:21032"/>
        <dbReference type="ChEBI" id="CHEBI:15378"/>
        <dbReference type="ChEBI" id="CHEBI:58052"/>
        <dbReference type="ChEBI" id="CHEBI:58223"/>
        <dbReference type="ChEBI" id="CHEBI:132367"/>
        <dbReference type="ChEBI" id="CHEBI:132368"/>
        <dbReference type="EC" id="2.4.1.17"/>
    </reaction>
</comment>
<evidence type="ECO:0000256" key="1">
    <source>
        <dbReference type="ARBA" id="ARBA00009995"/>
    </source>
</evidence>
<dbReference type="InterPro" id="IPR050271">
    <property type="entry name" value="UDP-glycosyltransferase"/>
</dbReference>
<dbReference type="FunFam" id="3.40.50.2000:FF:000050">
    <property type="entry name" value="UDP-glucuronosyltransferase"/>
    <property type="match status" value="1"/>
</dbReference>
<comment type="similarity">
    <text evidence="1 4">Belongs to the UDP-glycosyltransferase family.</text>
</comment>
<dbReference type="EC" id="2.4.1.17" evidence="5"/>
<dbReference type="OrthoDB" id="5835829at2759"/>
<keyword evidence="2 4" id="KW-0328">Glycosyltransferase</keyword>
<evidence type="ECO:0000256" key="3">
    <source>
        <dbReference type="ARBA" id="ARBA00022679"/>
    </source>
</evidence>
<dbReference type="GO" id="GO:0015020">
    <property type="term" value="F:glucuronosyltransferase activity"/>
    <property type="evidence" value="ECO:0007669"/>
    <property type="project" value="UniProtKB-EC"/>
</dbReference>
<name>A0A140EA38_HELAM</name>